<dbReference type="Pfam" id="PF17921">
    <property type="entry name" value="Integrase_H2C2"/>
    <property type="match status" value="1"/>
</dbReference>
<evidence type="ECO:0000313" key="3">
    <source>
        <dbReference type="EMBL" id="GLD67910.1"/>
    </source>
</evidence>
<dbReference type="InterPro" id="IPR052160">
    <property type="entry name" value="Gypsy_RT_Integrase-like"/>
</dbReference>
<dbReference type="InterPro" id="IPR041588">
    <property type="entry name" value="Integrase_H2C2"/>
</dbReference>
<accession>A0AAD3NAE1</accession>
<evidence type="ECO:0000313" key="4">
    <source>
        <dbReference type="Proteomes" id="UP001279410"/>
    </source>
</evidence>
<protein>
    <recommendedName>
        <fullName evidence="1">Gypsy retrotransposon integrase-like protein 1</fullName>
    </recommendedName>
</protein>
<organism evidence="3 4">
    <name type="scientific">Lates japonicus</name>
    <name type="common">Japanese lates</name>
    <dbReference type="NCBI Taxonomy" id="270547"/>
    <lineage>
        <taxon>Eukaryota</taxon>
        <taxon>Metazoa</taxon>
        <taxon>Chordata</taxon>
        <taxon>Craniata</taxon>
        <taxon>Vertebrata</taxon>
        <taxon>Euteleostomi</taxon>
        <taxon>Actinopterygii</taxon>
        <taxon>Neopterygii</taxon>
        <taxon>Teleostei</taxon>
        <taxon>Neoteleostei</taxon>
        <taxon>Acanthomorphata</taxon>
        <taxon>Carangaria</taxon>
        <taxon>Carangaria incertae sedis</taxon>
        <taxon>Centropomidae</taxon>
        <taxon>Lates</taxon>
    </lineage>
</organism>
<keyword evidence="4" id="KW-1185">Reference proteome</keyword>
<reference evidence="3" key="1">
    <citation type="submission" date="2022-08" db="EMBL/GenBank/DDBJ databases">
        <title>Genome sequencing of akame (Lates japonicus).</title>
        <authorList>
            <person name="Hashiguchi Y."/>
            <person name="Takahashi H."/>
        </authorList>
    </citation>
    <scope>NUCLEOTIDE SEQUENCE</scope>
    <source>
        <strain evidence="3">Kochi</strain>
    </source>
</reference>
<evidence type="ECO:0000259" key="2">
    <source>
        <dbReference type="Pfam" id="PF17921"/>
    </source>
</evidence>
<comment type="caution">
    <text evidence="3">The sequence shown here is derived from an EMBL/GenBank/DDBJ whole genome shotgun (WGS) entry which is preliminary data.</text>
</comment>
<proteinExistence type="predicted"/>
<gene>
    <name evidence="3" type="ORF">AKAME5_001923400</name>
</gene>
<sequence>MVVEEVNEIRGGKVIEGFVGDEEEFVLDAVLYREPVEDRGNVVSGASADGQLHYICRRRKQGEHLGVFLSFHASEHGGHCGMEKTVDAIALRYFWPGMESDIRKWILECPECQTRRNALKMKKTYIPIEITEPLELVGMDFIKIEGKSADLVTKKCKTVHKSGPQSAPLHRVPLQLKQRAQKQQTLWKLVTEESEPN</sequence>
<dbReference type="AlphaFoldDB" id="A0AAD3NAE1"/>
<dbReference type="PANTHER" id="PTHR47266">
    <property type="entry name" value="ENDONUCLEASE-RELATED"/>
    <property type="match status" value="1"/>
</dbReference>
<name>A0AAD3NAE1_LATJO</name>
<dbReference type="FunFam" id="1.10.340.70:FF:000001">
    <property type="entry name" value="Retrovirus-related Pol polyprotein from transposon gypsy-like Protein"/>
    <property type="match status" value="1"/>
</dbReference>
<feature type="domain" description="Integrase zinc-binding" evidence="2">
    <location>
        <begin position="66"/>
        <end position="117"/>
    </location>
</feature>
<dbReference type="EMBL" id="BRZM01000122">
    <property type="protein sequence ID" value="GLD67910.1"/>
    <property type="molecule type" value="Genomic_DNA"/>
</dbReference>
<dbReference type="Gene3D" id="1.10.340.70">
    <property type="match status" value="1"/>
</dbReference>
<evidence type="ECO:0000256" key="1">
    <source>
        <dbReference type="ARBA" id="ARBA00039658"/>
    </source>
</evidence>
<dbReference type="Proteomes" id="UP001279410">
    <property type="component" value="Unassembled WGS sequence"/>
</dbReference>